<dbReference type="Gene3D" id="1.10.1200.10">
    <property type="entry name" value="ACP-like"/>
    <property type="match status" value="1"/>
</dbReference>
<dbReference type="Proteomes" id="UP000253094">
    <property type="component" value="Unassembled WGS sequence"/>
</dbReference>
<dbReference type="PROSITE" id="PS50075">
    <property type="entry name" value="CARRIER"/>
    <property type="match status" value="1"/>
</dbReference>
<organism evidence="2 3">
    <name type="scientific">Sphaerisporangium album</name>
    <dbReference type="NCBI Taxonomy" id="509200"/>
    <lineage>
        <taxon>Bacteria</taxon>
        <taxon>Bacillati</taxon>
        <taxon>Actinomycetota</taxon>
        <taxon>Actinomycetes</taxon>
        <taxon>Streptosporangiales</taxon>
        <taxon>Streptosporangiaceae</taxon>
        <taxon>Sphaerisporangium</taxon>
    </lineage>
</organism>
<dbReference type="InterPro" id="IPR036736">
    <property type="entry name" value="ACP-like_sf"/>
</dbReference>
<dbReference type="RefSeq" id="WP_114031835.1">
    <property type="nucleotide sequence ID" value="NZ_QOIL01000017.1"/>
</dbReference>
<gene>
    <name evidence="2" type="ORF">DQ384_27795</name>
</gene>
<dbReference type="InterPro" id="IPR009081">
    <property type="entry name" value="PP-bd_ACP"/>
</dbReference>
<name>A0A367F9M2_9ACTN</name>
<evidence type="ECO:0000313" key="3">
    <source>
        <dbReference type="Proteomes" id="UP000253094"/>
    </source>
</evidence>
<reference evidence="2 3" key="1">
    <citation type="submission" date="2018-06" db="EMBL/GenBank/DDBJ databases">
        <title>Sphaerisporangium craniellae sp. nov., isolated from a marine sponge in the South China Sea.</title>
        <authorList>
            <person name="Li L."/>
        </authorList>
    </citation>
    <scope>NUCLEOTIDE SEQUENCE [LARGE SCALE GENOMIC DNA]</scope>
    <source>
        <strain evidence="2 3">CCTCC AA 208026</strain>
    </source>
</reference>
<dbReference type="SUPFAM" id="SSF47336">
    <property type="entry name" value="ACP-like"/>
    <property type="match status" value="1"/>
</dbReference>
<keyword evidence="3" id="KW-1185">Reference proteome</keyword>
<dbReference type="Pfam" id="PF00550">
    <property type="entry name" value="PP-binding"/>
    <property type="match status" value="1"/>
</dbReference>
<evidence type="ECO:0000313" key="2">
    <source>
        <dbReference type="EMBL" id="RCG27068.1"/>
    </source>
</evidence>
<dbReference type="EMBL" id="QOIL01000017">
    <property type="protein sequence ID" value="RCG27068.1"/>
    <property type="molecule type" value="Genomic_DNA"/>
</dbReference>
<dbReference type="AlphaFoldDB" id="A0A367F9M2"/>
<evidence type="ECO:0000259" key="1">
    <source>
        <dbReference type="PROSITE" id="PS50075"/>
    </source>
</evidence>
<comment type="caution">
    <text evidence="2">The sequence shown here is derived from an EMBL/GenBank/DDBJ whole genome shotgun (WGS) entry which is preliminary data.</text>
</comment>
<accession>A0A367F9M2</accession>
<proteinExistence type="predicted"/>
<sequence>MNEDVIFETVKRNVLEVLPDLEPDRVTMTGTLTDLGANSVDRADVVTMTMEDLGLVVPIAEFRDVHDIASLVDLLKRQA</sequence>
<feature type="domain" description="Carrier" evidence="1">
    <location>
        <begin position="4"/>
        <end position="79"/>
    </location>
</feature>
<protein>
    <submittedName>
        <fullName evidence="2">Phosphopantetheine-binding protein</fullName>
    </submittedName>
</protein>
<dbReference type="OrthoDB" id="487863at2"/>